<keyword evidence="3" id="KW-1185">Reference proteome</keyword>
<dbReference type="AlphaFoldDB" id="A0A254N196"/>
<accession>A0A254N196</accession>
<gene>
    <name evidence="2" type="ORF">CDO81_24080</name>
</gene>
<sequence length="235" mass="26732">MSADAVLVRHWRQATDDAVAVAVQAARASVAAFSAATQTSGSLIQSWVQGREVVEYDHYPPDDVVDRRFGSQFYYHAHRDGDLEHGHLHLFWHATGGGRRRYLREGRASWTRTAPSHLLAISLDARGLPVGLFTVNRWVTDGHWFDAKTTMSFVERFALSPEGEHASSIRWINGFVRFYQARIELLLEARDKRLERRRALATALDDRRLEVLSLRRIDWAADLDAIEAEAARRGL</sequence>
<dbReference type="OrthoDB" id="6115415at2"/>
<name>A0A254N196_9BURK</name>
<reference evidence="2 3" key="1">
    <citation type="journal article" date="2007" name="Int. J. Syst. Evol. Microbiol.">
        <title>Description of Pelomonas aquatica sp. nov. and Pelomonas puraquae sp. nov., isolated from industrial and haemodialysis water.</title>
        <authorList>
            <person name="Gomila M."/>
            <person name="Bowien B."/>
            <person name="Falsen E."/>
            <person name="Moore E.R."/>
            <person name="Lalucat J."/>
        </authorList>
    </citation>
    <scope>NUCLEOTIDE SEQUENCE [LARGE SCALE GENOMIC DNA]</scope>
    <source>
        <strain evidence="2 3">CCUG 52769</strain>
    </source>
</reference>
<evidence type="ECO:0000313" key="2">
    <source>
        <dbReference type="EMBL" id="OWR00812.1"/>
    </source>
</evidence>
<dbReference type="InterPro" id="IPR054242">
    <property type="entry name" value="DUF6969"/>
</dbReference>
<dbReference type="Pfam" id="PF22308">
    <property type="entry name" value="DUF6969"/>
    <property type="match status" value="1"/>
</dbReference>
<proteinExistence type="predicted"/>
<feature type="domain" description="DUF6969" evidence="1">
    <location>
        <begin position="24"/>
        <end position="217"/>
    </location>
</feature>
<dbReference type="EMBL" id="NISI01000014">
    <property type="protein sequence ID" value="OWR00812.1"/>
    <property type="molecule type" value="Genomic_DNA"/>
</dbReference>
<evidence type="ECO:0000313" key="3">
    <source>
        <dbReference type="Proteomes" id="UP000197446"/>
    </source>
</evidence>
<dbReference type="Proteomes" id="UP000197446">
    <property type="component" value="Unassembled WGS sequence"/>
</dbReference>
<protein>
    <recommendedName>
        <fullName evidence="1">DUF6969 domain-containing protein</fullName>
    </recommendedName>
</protein>
<organism evidence="2 3">
    <name type="scientific">Roseateles puraquae</name>
    <dbReference type="NCBI Taxonomy" id="431059"/>
    <lineage>
        <taxon>Bacteria</taxon>
        <taxon>Pseudomonadati</taxon>
        <taxon>Pseudomonadota</taxon>
        <taxon>Betaproteobacteria</taxon>
        <taxon>Burkholderiales</taxon>
        <taxon>Sphaerotilaceae</taxon>
        <taxon>Roseateles</taxon>
    </lineage>
</organism>
<dbReference type="RefSeq" id="WP_088485797.1">
    <property type="nucleotide sequence ID" value="NZ_NISI01000014.1"/>
</dbReference>
<evidence type="ECO:0000259" key="1">
    <source>
        <dbReference type="Pfam" id="PF22308"/>
    </source>
</evidence>
<comment type="caution">
    <text evidence="2">The sequence shown here is derived from an EMBL/GenBank/DDBJ whole genome shotgun (WGS) entry which is preliminary data.</text>
</comment>